<evidence type="ECO:0000256" key="10">
    <source>
        <dbReference type="ARBA" id="ARBA00023237"/>
    </source>
</evidence>
<dbReference type="SUPFAM" id="SSF56935">
    <property type="entry name" value="Porins"/>
    <property type="match status" value="1"/>
</dbReference>
<dbReference type="InterPro" id="IPR036942">
    <property type="entry name" value="Beta-barrel_TonB_sf"/>
</dbReference>
<evidence type="ECO:0000256" key="11">
    <source>
        <dbReference type="PROSITE-ProRule" id="PRU01360"/>
    </source>
</evidence>
<evidence type="ECO:0000256" key="7">
    <source>
        <dbReference type="ARBA" id="ARBA00023065"/>
    </source>
</evidence>
<comment type="similarity">
    <text evidence="11 12">Belongs to the TonB-dependent receptor family.</text>
</comment>
<evidence type="ECO:0000256" key="3">
    <source>
        <dbReference type="ARBA" id="ARBA00022452"/>
    </source>
</evidence>
<evidence type="ECO:0000256" key="12">
    <source>
        <dbReference type="RuleBase" id="RU003357"/>
    </source>
</evidence>
<evidence type="ECO:0000256" key="4">
    <source>
        <dbReference type="ARBA" id="ARBA00022496"/>
    </source>
</evidence>
<dbReference type="InterPro" id="IPR000531">
    <property type="entry name" value="Beta-barrel_TonB"/>
</dbReference>
<dbReference type="Proteomes" id="UP001321520">
    <property type="component" value="Chromosome"/>
</dbReference>
<dbReference type="RefSeq" id="WP_301414825.1">
    <property type="nucleotide sequence ID" value="NZ_CP098023.1"/>
</dbReference>
<evidence type="ECO:0000313" key="16">
    <source>
        <dbReference type="Proteomes" id="UP001321520"/>
    </source>
</evidence>
<dbReference type="PANTHER" id="PTHR32552:SF81">
    <property type="entry name" value="TONB-DEPENDENT OUTER MEMBRANE RECEPTOR"/>
    <property type="match status" value="1"/>
</dbReference>
<keyword evidence="15" id="KW-0675">Receptor</keyword>
<dbReference type="EMBL" id="CP098023">
    <property type="protein sequence ID" value="WKD49039.1"/>
    <property type="molecule type" value="Genomic_DNA"/>
</dbReference>
<proteinExistence type="inferred from homology"/>
<dbReference type="Gene3D" id="2.40.170.20">
    <property type="entry name" value="TonB-dependent receptor, beta-barrel domain"/>
    <property type="match status" value="1"/>
</dbReference>
<evidence type="ECO:0000259" key="14">
    <source>
        <dbReference type="Pfam" id="PF07715"/>
    </source>
</evidence>
<reference evidence="15 16" key="1">
    <citation type="submission" date="2022-05" db="EMBL/GenBank/DDBJ databases">
        <title>Microbulbifer sp. nov., isolated from sponge.</title>
        <authorList>
            <person name="Gao L."/>
        </authorList>
    </citation>
    <scope>NUCLEOTIDE SEQUENCE [LARGE SCALE GENOMIC DNA]</scope>
    <source>
        <strain evidence="15 16">MI-G</strain>
    </source>
</reference>
<dbReference type="InterPro" id="IPR039426">
    <property type="entry name" value="TonB-dep_rcpt-like"/>
</dbReference>
<evidence type="ECO:0000256" key="8">
    <source>
        <dbReference type="ARBA" id="ARBA00023077"/>
    </source>
</evidence>
<dbReference type="Pfam" id="PF07715">
    <property type="entry name" value="Plug"/>
    <property type="match status" value="1"/>
</dbReference>
<keyword evidence="16" id="KW-1185">Reference proteome</keyword>
<keyword evidence="4" id="KW-0410">Iron transport</keyword>
<gene>
    <name evidence="15" type="ORF">M8T91_14210</name>
</gene>
<evidence type="ECO:0000256" key="9">
    <source>
        <dbReference type="ARBA" id="ARBA00023136"/>
    </source>
</evidence>
<dbReference type="PANTHER" id="PTHR32552">
    <property type="entry name" value="FERRICHROME IRON RECEPTOR-RELATED"/>
    <property type="match status" value="1"/>
</dbReference>
<evidence type="ECO:0000259" key="13">
    <source>
        <dbReference type="Pfam" id="PF00593"/>
    </source>
</evidence>
<keyword evidence="10 11" id="KW-0998">Cell outer membrane</keyword>
<sequence length="778" mass="84717">MKIKPRQLYYLLLKSLTPVVFLVVDPVYGEGLVLEEITVTSERRSESLQKVPISITAFEQVSLEKRGIDELDDLGASIPNLSVSPFPSDNNTARLIIRGLGQLDAQITQDPAVALYIDGVYVGSSIGSGLEVVDLQRVEILRGPQGSLYGRNSTGGAVNLIVAKPVLGEFGFKQALTGGNLGHFKSRTNINFPLGETAALKLSALISKRDGTVEAIGDPLDYGAEDREAYRVDISGDLIENLRLDYAYDTSDVKDTSRYEQVIAGGDLSTVLVGPILSQFLSSSLPPNILVNVVGIAEHDIPAQADRLDRVTAVRPLQDNLLEINGHNLTLTWNISEYLIIKSITGYREVNNSFFHDSAPSVRSGIGIALAEPAFGLPAGTFLVAAGPLGATSQGRRTLNFQQKTQEFQFIGSTNFIEYVAGAYFYSDRAYSDLVGISFNTARAYEFTDSKNESLAVFGQLTFVPNDSYWSYTLGARYAKDSRQAFRFNPNSPSFAASAPFGALYDRDFSNFDPSLTITYDIDKDSSIYGKVVSGYKSGGTSTRSSNLALYTSGFVPEETLAYELGFKGEFLDNRVRLNVAVFKMDVDNYQTSVQTGTSSAERDFIGINGVEINGIELDLQIALVENLRASLSLGLLHSDLGGDILRLSGLPDTTLIDGLPYAPEKSGTFSFDYALGFGRWKLDAFLGYNYQGGERHSSVNSADSVAMDSYGVIDAAISLSMNHLDKHESKLTFWGKNLADKEYLITNFSGTAVPFGQNELVIFGDPKTFGMTVSYAY</sequence>
<keyword evidence="9 11" id="KW-0472">Membrane</keyword>
<keyword evidence="2 11" id="KW-0813">Transport</keyword>
<keyword evidence="8 12" id="KW-0798">TonB box</keyword>
<comment type="subcellular location">
    <subcellularLocation>
        <location evidence="1 11">Cell outer membrane</location>
        <topology evidence="1 11">Multi-pass membrane protein</topology>
    </subcellularLocation>
</comment>
<evidence type="ECO:0000313" key="15">
    <source>
        <dbReference type="EMBL" id="WKD49039.1"/>
    </source>
</evidence>
<protein>
    <submittedName>
        <fullName evidence="15">TonB-dependent receptor</fullName>
    </submittedName>
</protein>
<evidence type="ECO:0000256" key="2">
    <source>
        <dbReference type="ARBA" id="ARBA00022448"/>
    </source>
</evidence>
<accession>A0ABY9EC38</accession>
<keyword evidence="5 11" id="KW-0812">Transmembrane</keyword>
<organism evidence="15 16">
    <name type="scientific">Microbulbifer spongiae</name>
    <dbReference type="NCBI Taxonomy" id="2944933"/>
    <lineage>
        <taxon>Bacteria</taxon>
        <taxon>Pseudomonadati</taxon>
        <taxon>Pseudomonadota</taxon>
        <taxon>Gammaproteobacteria</taxon>
        <taxon>Cellvibrionales</taxon>
        <taxon>Microbulbiferaceae</taxon>
        <taxon>Microbulbifer</taxon>
    </lineage>
</organism>
<keyword evidence="7" id="KW-0406">Ion transport</keyword>
<name>A0ABY9EC38_9GAMM</name>
<evidence type="ECO:0000256" key="6">
    <source>
        <dbReference type="ARBA" id="ARBA00023004"/>
    </source>
</evidence>
<evidence type="ECO:0000256" key="1">
    <source>
        <dbReference type="ARBA" id="ARBA00004571"/>
    </source>
</evidence>
<feature type="domain" description="TonB-dependent receptor plug" evidence="14">
    <location>
        <begin position="48"/>
        <end position="157"/>
    </location>
</feature>
<dbReference type="PROSITE" id="PS52016">
    <property type="entry name" value="TONB_DEPENDENT_REC_3"/>
    <property type="match status" value="1"/>
</dbReference>
<keyword evidence="6" id="KW-0408">Iron</keyword>
<feature type="domain" description="TonB-dependent receptor-like beta-barrel" evidence="13">
    <location>
        <begin position="324"/>
        <end position="739"/>
    </location>
</feature>
<dbReference type="Pfam" id="PF00593">
    <property type="entry name" value="TonB_dep_Rec_b-barrel"/>
    <property type="match status" value="1"/>
</dbReference>
<keyword evidence="3 11" id="KW-1134">Transmembrane beta strand</keyword>
<evidence type="ECO:0000256" key="5">
    <source>
        <dbReference type="ARBA" id="ARBA00022692"/>
    </source>
</evidence>
<dbReference type="InterPro" id="IPR012910">
    <property type="entry name" value="Plug_dom"/>
</dbReference>